<dbReference type="Proteomes" id="UP001583193">
    <property type="component" value="Unassembled WGS sequence"/>
</dbReference>
<comment type="caution">
    <text evidence="2">The sequence shown here is derived from an EMBL/GenBank/DDBJ whole genome shotgun (WGS) entry which is preliminary data.</text>
</comment>
<accession>A0ABR3XVJ0</accession>
<evidence type="ECO:0000313" key="2">
    <source>
        <dbReference type="EMBL" id="KAL1879552.1"/>
    </source>
</evidence>
<feature type="region of interest" description="Disordered" evidence="1">
    <location>
        <begin position="1"/>
        <end position="39"/>
    </location>
</feature>
<sequence>MPSDTNPPVFTSYGVERTPAPISYPSDPDVDVPEPYPKNPYADQGTRAWIQVRPEENPLWSEWAELKPQITEKVRAAGLNPVVYDIRVAADRIWNKTIAKDAAELVIEVEGMPLQHEGELYRKSLDAMKEIHELSGVAFVVLHQCPRQPDGQRPEWIQEIGDKLGWP</sequence>
<organism evidence="2 3">
    <name type="scientific">Paecilomyces lecythidis</name>
    <dbReference type="NCBI Taxonomy" id="3004212"/>
    <lineage>
        <taxon>Eukaryota</taxon>
        <taxon>Fungi</taxon>
        <taxon>Dikarya</taxon>
        <taxon>Ascomycota</taxon>
        <taxon>Pezizomycotina</taxon>
        <taxon>Eurotiomycetes</taxon>
        <taxon>Eurotiomycetidae</taxon>
        <taxon>Eurotiales</taxon>
        <taxon>Thermoascaceae</taxon>
        <taxon>Paecilomyces</taxon>
    </lineage>
</organism>
<proteinExistence type="predicted"/>
<gene>
    <name evidence="2" type="ORF">Plec18167_004009</name>
</gene>
<name>A0ABR3XVJ0_9EURO</name>
<keyword evidence="3" id="KW-1185">Reference proteome</keyword>
<evidence type="ECO:0000313" key="3">
    <source>
        <dbReference type="Proteomes" id="UP001583193"/>
    </source>
</evidence>
<protein>
    <submittedName>
        <fullName evidence="2">Uncharacterized protein</fullName>
    </submittedName>
</protein>
<reference evidence="2 3" key="1">
    <citation type="journal article" date="2024" name="IMA Fungus">
        <title>IMA Genome - F19 : A genome assembly and annotation guide to empower mycologists, including annotated draft genome sequences of Ceratocystis pirilliformis, Diaporthe australafricana, Fusarium ophioides, Paecilomyces lecythidis, and Sporothrix stenoceras.</title>
        <authorList>
            <person name="Aylward J."/>
            <person name="Wilson A.M."/>
            <person name="Visagie C.M."/>
            <person name="Spraker J."/>
            <person name="Barnes I."/>
            <person name="Buitendag C."/>
            <person name="Ceriani C."/>
            <person name="Del Mar Angel L."/>
            <person name="du Plessis D."/>
            <person name="Fuchs T."/>
            <person name="Gasser K."/>
            <person name="Kramer D."/>
            <person name="Li W."/>
            <person name="Munsamy K."/>
            <person name="Piso A."/>
            <person name="Price J.L."/>
            <person name="Sonnekus B."/>
            <person name="Thomas C."/>
            <person name="van der Nest A."/>
            <person name="van Dijk A."/>
            <person name="van Heerden A."/>
            <person name="van Vuuren N."/>
            <person name="Yilmaz N."/>
            <person name="Duong T.A."/>
            <person name="van der Merwe N.A."/>
            <person name="Wingfield M.J."/>
            <person name="Wingfield B.D."/>
        </authorList>
    </citation>
    <scope>NUCLEOTIDE SEQUENCE [LARGE SCALE GENOMIC DNA]</scope>
    <source>
        <strain evidence="2 3">CMW 18167</strain>
    </source>
</reference>
<evidence type="ECO:0000256" key="1">
    <source>
        <dbReference type="SAM" id="MobiDB-lite"/>
    </source>
</evidence>
<dbReference type="EMBL" id="JAVDPF010000010">
    <property type="protein sequence ID" value="KAL1879552.1"/>
    <property type="molecule type" value="Genomic_DNA"/>
</dbReference>